<feature type="region of interest" description="Disordered" evidence="2">
    <location>
        <begin position="324"/>
        <end position="364"/>
    </location>
</feature>
<feature type="region of interest" description="Disordered" evidence="2">
    <location>
        <begin position="281"/>
        <end position="308"/>
    </location>
</feature>
<dbReference type="PANTHER" id="PTHR16095">
    <property type="entry name" value="TRANSMEMBRANE PROTEIN 143 FAMILY MEMBER"/>
    <property type="match status" value="1"/>
</dbReference>
<accession>A0A9Q1DGK7</accession>
<feature type="compositionally biased region" description="Low complexity" evidence="2">
    <location>
        <begin position="488"/>
        <end position="499"/>
    </location>
</feature>
<dbReference type="Pfam" id="PF15385">
    <property type="entry name" value="SARG"/>
    <property type="match status" value="1"/>
</dbReference>
<dbReference type="AlphaFoldDB" id="A0A9Q1DGK7"/>
<feature type="region of interest" description="Disordered" evidence="2">
    <location>
        <begin position="151"/>
        <end position="179"/>
    </location>
</feature>
<feature type="region of interest" description="Disordered" evidence="2">
    <location>
        <begin position="52"/>
        <end position="128"/>
    </location>
</feature>
<feature type="compositionally biased region" description="Low complexity" evidence="2">
    <location>
        <begin position="205"/>
        <end position="220"/>
    </location>
</feature>
<reference evidence="3" key="1">
    <citation type="journal article" date="2023" name="Science">
        <title>Genome structures resolve the early diversification of teleost fishes.</title>
        <authorList>
            <person name="Parey E."/>
            <person name="Louis A."/>
            <person name="Montfort J."/>
            <person name="Bouchez O."/>
            <person name="Roques C."/>
            <person name="Iampietro C."/>
            <person name="Lluch J."/>
            <person name="Castinel A."/>
            <person name="Donnadieu C."/>
            <person name="Desvignes T."/>
            <person name="Floi Bucao C."/>
            <person name="Jouanno E."/>
            <person name="Wen M."/>
            <person name="Mejri S."/>
            <person name="Dirks R."/>
            <person name="Jansen H."/>
            <person name="Henkel C."/>
            <person name="Chen W.J."/>
            <person name="Zahm M."/>
            <person name="Cabau C."/>
            <person name="Klopp C."/>
            <person name="Thompson A.W."/>
            <person name="Robinson-Rechavi M."/>
            <person name="Braasch I."/>
            <person name="Lecointre G."/>
            <person name="Bobe J."/>
            <person name="Postlethwait J.H."/>
            <person name="Berthelot C."/>
            <person name="Roest Crollius H."/>
            <person name="Guiguen Y."/>
        </authorList>
    </citation>
    <scope>NUCLEOTIDE SEQUENCE</scope>
    <source>
        <strain evidence="3">Concon-B</strain>
    </source>
</reference>
<dbReference type="EMBL" id="JAFJMO010000008">
    <property type="protein sequence ID" value="KAJ8269211.1"/>
    <property type="molecule type" value="Genomic_DNA"/>
</dbReference>
<dbReference type="OrthoDB" id="8725016at2759"/>
<feature type="compositionally biased region" description="Polar residues" evidence="2">
    <location>
        <begin position="290"/>
        <end position="302"/>
    </location>
</feature>
<gene>
    <name evidence="3" type="ORF">COCON_G00118180</name>
</gene>
<feature type="region of interest" description="Disordered" evidence="2">
    <location>
        <begin position="429"/>
        <end position="460"/>
    </location>
</feature>
<feature type="region of interest" description="Disordered" evidence="2">
    <location>
        <begin position="486"/>
        <end position="644"/>
    </location>
</feature>
<sequence length="644" mass="68809">MDYHSFHDFGVNGVLERSKRNAEHRKPREDEGLQFLSREEKECILFFEETIGSLDDESEDPGLGLSSGSSTSVDGRSAAPSPVPVPVPATASERGPSPKEHDIIDLVQSQHVPTEPREIPFNPPMPDYRTMGVTPETHFEMKARRETMENFPADFQFPPPPPSALSAPDEESYSNSLYQPAGSVPTPVLIAQKIAQHQGSGAKISPSSLLSSRRTSTDSQSPPPDSPVRQGPPTLAKPSRFPENISFILGNREYNQTIAKAAVNVNERRAKVLANLTGGPLALDPEEQSGRNIPNRSCSFQDPSPDKSRMEALSKLGLVHKRSFPGSHSRVITPASQSPTVPETSSSNVGNYDSNPRALASTTTSASDFNSFGAKSKVVSPLSMLPSKMDADSNSIITDETKPPLVSQSSLDGSPVDFNSYGGKTIIMNPSVGSVPKRDSSPQPVSSYESVPSAVRPPTRATAGWAEAPQCDFNICGGKTKVITPAHASTAKTETSSESFVPPDSKARPPAASYLPSYKAEAYPSDSSSSVHLNSYGGKSKAVNPSLLSGPKPEVAASDLRPAAPQPSITPKPFSYRAEPRPSEAPKPASGSRGGSLLPEPRRRAVSKPSLFPQGVTVQFSGRGSTDESRRDALRKLGLLKNTP</sequence>
<evidence type="ECO:0008006" key="5">
    <source>
        <dbReference type="Google" id="ProtNLM"/>
    </source>
</evidence>
<proteinExistence type="predicted"/>
<keyword evidence="4" id="KW-1185">Reference proteome</keyword>
<feature type="compositionally biased region" description="Basic and acidic residues" evidence="2">
    <location>
        <begin position="625"/>
        <end position="635"/>
    </location>
</feature>
<organism evidence="3 4">
    <name type="scientific">Conger conger</name>
    <name type="common">Conger eel</name>
    <name type="synonym">Muraena conger</name>
    <dbReference type="NCBI Taxonomy" id="82655"/>
    <lineage>
        <taxon>Eukaryota</taxon>
        <taxon>Metazoa</taxon>
        <taxon>Chordata</taxon>
        <taxon>Craniata</taxon>
        <taxon>Vertebrata</taxon>
        <taxon>Euteleostomi</taxon>
        <taxon>Actinopterygii</taxon>
        <taxon>Neopterygii</taxon>
        <taxon>Teleostei</taxon>
        <taxon>Anguilliformes</taxon>
        <taxon>Congridae</taxon>
        <taxon>Conger</taxon>
    </lineage>
</organism>
<feature type="compositionally biased region" description="Polar residues" evidence="2">
    <location>
        <begin position="441"/>
        <end position="450"/>
    </location>
</feature>
<name>A0A9Q1DGK7_CONCO</name>
<evidence type="ECO:0000313" key="4">
    <source>
        <dbReference type="Proteomes" id="UP001152803"/>
    </source>
</evidence>
<keyword evidence="1" id="KW-0597">Phosphoprotein</keyword>
<feature type="compositionally biased region" description="Polar residues" evidence="2">
    <location>
        <begin position="334"/>
        <end position="364"/>
    </location>
</feature>
<evidence type="ECO:0000256" key="2">
    <source>
        <dbReference type="SAM" id="MobiDB-lite"/>
    </source>
</evidence>
<evidence type="ECO:0000313" key="3">
    <source>
        <dbReference type="EMBL" id="KAJ8269211.1"/>
    </source>
</evidence>
<feature type="region of interest" description="Disordered" evidence="2">
    <location>
        <begin position="197"/>
        <end position="240"/>
    </location>
</feature>
<dbReference type="Proteomes" id="UP001152803">
    <property type="component" value="Unassembled WGS sequence"/>
</dbReference>
<dbReference type="PANTHER" id="PTHR16095:SF9">
    <property type="entry name" value="PROLINE AND SERINE-RICH PROTEIN 2"/>
    <property type="match status" value="1"/>
</dbReference>
<protein>
    <recommendedName>
        <fullName evidence="5">Proline and serine-rich protein 2</fullName>
    </recommendedName>
</protein>
<feature type="compositionally biased region" description="Low complexity" evidence="2">
    <location>
        <begin position="61"/>
        <end position="80"/>
    </location>
</feature>
<evidence type="ECO:0000256" key="1">
    <source>
        <dbReference type="ARBA" id="ARBA00022553"/>
    </source>
</evidence>
<comment type="caution">
    <text evidence="3">The sequence shown here is derived from an EMBL/GenBank/DDBJ whole genome shotgun (WGS) entry which is preliminary data.</text>
</comment>